<feature type="region of interest" description="Disordered" evidence="2">
    <location>
        <begin position="928"/>
        <end position="952"/>
    </location>
</feature>
<feature type="region of interest" description="Disordered" evidence="2">
    <location>
        <begin position="548"/>
        <end position="567"/>
    </location>
</feature>
<protein>
    <submittedName>
        <fullName evidence="3">Uncharacterized protein</fullName>
    </submittedName>
</protein>
<feature type="region of interest" description="Disordered" evidence="2">
    <location>
        <begin position="780"/>
        <end position="819"/>
    </location>
</feature>
<organism evidence="3 4">
    <name type="scientific">Linnemannia schmuckeri</name>
    <dbReference type="NCBI Taxonomy" id="64567"/>
    <lineage>
        <taxon>Eukaryota</taxon>
        <taxon>Fungi</taxon>
        <taxon>Fungi incertae sedis</taxon>
        <taxon>Mucoromycota</taxon>
        <taxon>Mortierellomycotina</taxon>
        <taxon>Mortierellomycetes</taxon>
        <taxon>Mortierellales</taxon>
        <taxon>Mortierellaceae</taxon>
        <taxon>Linnemannia</taxon>
    </lineage>
</organism>
<dbReference type="Proteomes" id="UP000748756">
    <property type="component" value="Unassembled WGS sequence"/>
</dbReference>
<feature type="compositionally biased region" description="Low complexity" evidence="2">
    <location>
        <begin position="94"/>
        <end position="107"/>
    </location>
</feature>
<feature type="region of interest" description="Disordered" evidence="2">
    <location>
        <begin position="574"/>
        <end position="603"/>
    </location>
</feature>
<sequence length="1119" mass="124481">VPHQPSVKRLYGFKDVDHQQQQQHAGSTTLGVPATTRRRIHNLPNSSSNNGSQTESTTTAPDNPRLFMPHAPQPGFITISNRESTQHSLSNETQQPQQQQQQPQQQQQKRRQLPFNSQPTTTTAIEVAQTRKRANSASSTSTTSVTYLRDAAAAFIATAHQNHFQFPHKVLHPEIQPLSTTHLDLSHDFDGEDDDDSFISRELRSTLPSDVETKAMGSGDDIHGIEKVFMAKKDDDDQLEDDGGGGFESTTPPLDLGQVVNDDERLWIRQPHYDPILFSSTTTATNAAVDGLANPDTPLHALSSYRPSPHTRASQLSSNILQTHYSIEPEEADQDHFSSVQHHHPSTDHRHHHFLYHRHRQARKQHQRQMYLFGRQDNTINNTNMQDRSASPPSHSDNYAYQQEVISDNPSSPPLPPPLYFPTTTSFSPINRHPTCDASEFAESAADRGPWVSELSSGGVRNHVKQQPHDHTMSLFSPMVDGNDGSYGGQVPPRQDSRSEHDREVFEVCSRRLQPGFTPTQNIHKALVSSIRSSFLASLNGCQRASLMNGDSSGVQQPIPGDEDLEEFQQPGYQPQQLPYHASPDQGHTSHSRSFEKEAPQRREEELLEVIAQLEKDLQELHHSTVELQVSLRESEERNEHDCTLRRVKEEYDHQIQDTKKRTKRFYDETIRKRQRDENKRLEGLQEQLTQAQAANKDLRTTIRGLQRERLDAEQDQRDDLSVLCLFIENVLSPMVVGLTASSKGVGENNTQLQAAGAFEHRQPSTINTVTATVAKGHSYDHDLTPTTAVPHPISTPTSSTQDNPSKPASTTTTIGQCTSPRGQKCMSLLEQFQTALFISFANATATSVTTPTTPHSHNKASSIQQAAGGLQQEESPKTPAPSRKAHSRHNSTTTAATTITNHGGHDTLTDDHLVRLHETERLEDLNPLRAKKRYSDSSNASSGHTVVAPTLPPMSFRQGVVSKPANTLTTNTLAATPAATLRVPSAPEKPPTSVSVSTPNNSTTTAVSSPEKHIITTTTSSFSPLTKTKSNNTDNKEKEKEKDRSLQQCLAEQHTRYQKEIERIKQQCIKIYRQSLEDVRADMKFKLRQRGVGGRDHRQRASATIAAIVPVVAIATAH</sequence>
<accession>A0A9P5RYP6</accession>
<dbReference type="OrthoDB" id="2429646at2759"/>
<dbReference type="AlphaFoldDB" id="A0A9P5RYP6"/>
<feature type="compositionally biased region" description="Polar residues" evidence="2">
    <location>
        <begin position="78"/>
        <end position="93"/>
    </location>
</feature>
<feature type="region of interest" description="Disordered" evidence="2">
    <location>
        <begin position="848"/>
        <end position="909"/>
    </location>
</feature>
<feature type="coiled-coil region" evidence="1">
    <location>
        <begin position="672"/>
        <end position="716"/>
    </location>
</feature>
<feature type="region of interest" description="Disordered" evidence="2">
    <location>
        <begin position="983"/>
        <end position="1046"/>
    </location>
</feature>
<evidence type="ECO:0000313" key="4">
    <source>
        <dbReference type="Proteomes" id="UP000748756"/>
    </source>
</evidence>
<dbReference type="EMBL" id="JAAAUQ010000556">
    <property type="protein sequence ID" value="KAF9149238.1"/>
    <property type="molecule type" value="Genomic_DNA"/>
</dbReference>
<feature type="region of interest" description="Disordered" evidence="2">
    <location>
        <begin position="1"/>
        <end position="120"/>
    </location>
</feature>
<feature type="compositionally biased region" description="Basic and acidic residues" evidence="2">
    <location>
        <begin position="1035"/>
        <end position="1046"/>
    </location>
</feature>
<feature type="compositionally biased region" description="Low complexity" evidence="2">
    <location>
        <begin position="992"/>
        <end position="1010"/>
    </location>
</feature>
<feature type="region of interest" description="Disordered" evidence="2">
    <location>
        <begin position="235"/>
        <end position="254"/>
    </location>
</feature>
<feature type="compositionally biased region" description="Polar residues" evidence="2">
    <location>
        <begin position="43"/>
        <end position="61"/>
    </location>
</feature>
<gene>
    <name evidence="3" type="ORF">BG015_008977</name>
</gene>
<feature type="compositionally biased region" description="Polar residues" evidence="2">
    <location>
        <begin position="795"/>
        <end position="819"/>
    </location>
</feature>
<feature type="compositionally biased region" description="Basic and acidic residues" evidence="2">
    <location>
        <begin position="593"/>
        <end position="603"/>
    </location>
</feature>
<evidence type="ECO:0000256" key="1">
    <source>
        <dbReference type="SAM" id="Coils"/>
    </source>
</evidence>
<evidence type="ECO:0000256" key="2">
    <source>
        <dbReference type="SAM" id="MobiDB-lite"/>
    </source>
</evidence>
<feature type="compositionally biased region" description="Polar residues" evidence="2">
    <location>
        <begin position="19"/>
        <end position="30"/>
    </location>
</feature>
<keyword evidence="4" id="KW-1185">Reference proteome</keyword>
<reference evidence="3" key="1">
    <citation type="journal article" date="2020" name="Fungal Divers.">
        <title>Resolving the Mortierellaceae phylogeny through synthesis of multi-gene phylogenetics and phylogenomics.</title>
        <authorList>
            <person name="Vandepol N."/>
            <person name="Liber J."/>
            <person name="Desiro A."/>
            <person name="Na H."/>
            <person name="Kennedy M."/>
            <person name="Barry K."/>
            <person name="Grigoriev I.V."/>
            <person name="Miller A.N."/>
            <person name="O'Donnell K."/>
            <person name="Stajich J.E."/>
            <person name="Bonito G."/>
        </authorList>
    </citation>
    <scope>NUCLEOTIDE SEQUENCE</scope>
    <source>
        <strain evidence="3">NRRL 6426</strain>
    </source>
</reference>
<feature type="compositionally biased region" description="Polar residues" evidence="2">
    <location>
        <begin position="1016"/>
        <end position="1026"/>
    </location>
</feature>
<feature type="non-terminal residue" evidence="3">
    <location>
        <position position="1119"/>
    </location>
</feature>
<keyword evidence="1" id="KW-0175">Coiled coil</keyword>
<comment type="caution">
    <text evidence="3">The sequence shown here is derived from an EMBL/GenBank/DDBJ whole genome shotgun (WGS) entry which is preliminary data.</text>
</comment>
<name>A0A9P5RYP6_9FUNG</name>
<evidence type="ECO:0000313" key="3">
    <source>
        <dbReference type="EMBL" id="KAF9149238.1"/>
    </source>
</evidence>
<proteinExistence type="predicted"/>